<reference evidence="1 2" key="1">
    <citation type="submission" date="2019-05" db="EMBL/GenBank/DDBJ databases">
        <authorList>
            <consortium name="Science for Life Laboratories"/>
        </authorList>
    </citation>
    <scope>NUCLEOTIDE SEQUENCE [LARGE SCALE GENOMIC DNA]</scope>
    <source>
        <strain evidence="1">Soil9</strain>
    </source>
</reference>
<proteinExistence type="predicted"/>
<sequence length="116" mass="13083">MGSVWFSGRLTVTPPLTAEQRDDVDHAHRQQPWERPWEVSADGTQIGLRGGWHFVTRQASALERLIRDYLEPWGCVVSGQLRWGNGGELGDESGVVFVDRNRVECVWDVRVNPGPS</sequence>
<dbReference type="KEGG" id="gms:SOIL9_45660"/>
<dbReference type="AlphaFoldDB" id="A0A6P2CVI2"/>
<dbReference type="EMBL" id="LR593886">
    <property type="protein sequence ID" value="VTR93148.1"/>
    <property type="molecule type" value="Genomic_DNA"/>
</dbReference>
<name>A0A6P2CVI2_9BACT</name>
<protein>
    <submittedName>
        <fullName evidence="1">Uncharacterized protein</fullName>
    </submittedName>
</protein>
<gene>
    <name evidence="1" type="ORF">SOIL9_45660</name>
</gene>
<evidence type="ECO:0000313" key="1">
    <source>
        <dbReference type="EMBL" id="VTR93148.1"/>
    </source>
</evidence>
<organism evidence="1 2">
    <name type="scientific">Gemmata massiliana</name>
    <dbReference type="NCBI Taxonomy" id="1210884"/>
    <lineage>
        <taxon>Bacteria</taxon>
        <taxon>Pseudomonadati</taxon>
        <taxon>Planctomycetota</taxon>
        <taxon>Planctomycetia</taxon>
        <taxon>Gemmatales</taxon>
        <taxon>Gemmataceae</taxon>
        <taxon>Gemmata</taxon>
    </lineage>
</organism>
<evidence type="ECO:0000313" key="2">
    <source>
        <dbReference type="Proteomes" id="UP000464178"/>
    </source>
</evidence>
<dbReference type="Proteomes" id="UP000464178">
    <property type="component" value="Chromosome"/>
</dbReference>
<accession>A0A6P2CVI2</accession>
<keyword evidence="2" id="KW-1185">Reference proteome</keyword>
<dbReference type="RefSeq" id="WP_162667922.1">
    <property type="nucleotide sequence ID" value="NZ_LR593886.1"/>
</dbReference>